<feature type="domain" description="WIYLD" evidence="1">
    <location>
        <begin position="8"/>
        <end position="62"/>
    </location>
</feature>
<keyword evidence="2" id="KW-0489">Methyltransferase</keyword>
<feature type="non-terminal residue" evidence="2">
    <location>
        <position position="64"/>
    </location>
</feature>
<dbReference type="InterPro" id="IPR043017">
    <property type="entry name" value="WIYLD_dom_sf"/>
</dbReference>
<protein>
    <submittedName>
        <fullName evidence="2">Histone-lysine N-methyltransferase SUVR2-like protein</fullName>
    </submittedName>
</protein>
<dbReference type="STRING" id="57577.A0A2K3P7J2"/>
<sequence length="64" mass="7206">MAPRPNPKIAAALTAMGALGIDEAKVKSVLKKLLKLYDKNWELIEEENYRALLDAIFEEGDNFE</sequence>
<organism evidence="2 3">
    <name type="scientific">Trifolium pratense</name>
    <name type="common">Red clover</name>
    <dbReference type="NCBI Taxonomy" id="57577"/>
    <lineage>
        <taxon>Eukaryota</taxon>
        <taxon>Viridiplantae</taxon>
        <taxon>Streptophyta</taxon>
        <taxon>Embryophyta</taxon>
        <taxon>Tracheophyta</taxon>
        <taxon>Spermatophyta</taxon>
        <taxon>Magnoliopsida</taxon>
        <taxon>eudicotyledons</taxon>
        <taxon>Gunneridae</taxon>
        <taxon>Pentapetalae</taxon>
        <taxon>rosids</taxon>
        <taxon>fabids</taxon>
        <taxon>Fabales</taxon>
        <taxon>Fabaceae</taxon>
        <taxon>Papilionoideae</taxon>
        <taxon>50 kb inversion clade</taxon>
        <taxon>NPAAA clade</taxon>
        <taxon>Hologalegina</taxon>
        <taxon>IRL clade</taxon>
        <taxon>Trifolieae</taxon>
        <taxon>Trifolium</taxon>
    </lineage>
</organism>
<evidence type="ECO:0000313" key="3">
    <source>
        <dbReference type="Proteomes" id="UP000236291"/>
    </source>
</evidence>
<accession>A0A2K3P7J2</accession>
<reference evidence="2 3" key="2">
    <citation type="journal article" date="2017" name="Front. Plant Sci.">
        <title>Gene Classification and Mining of Molecular Markers Useful in Red Clover (Trifolium pratense) Breeding.</title>
        <authorList>
            <person name="Istvanek J."/>
            <person name="Dluhosova J."/>
            <person name="Dluhos P."/>
            <person name="Patkova L."/>
            <person name="Nedelnik J."/>
            <person name="Repkova J."/>
        </authorList>
    </citation>
    <scope>NUCLEOTIDE SEQUENCE [LARGE SCALE GENOMIC DNA]</scope>
    <source>
        <strain evidence="3">cv. Tatra</strain>
        <tissue evidence="2">Young leaves</tissue>
    </source>
</reference>
<dbReference type="EMBL" id="ASHM01004410">
    <property type="protein sequence ID" value="PNY11250.1"/>
    <property type="molecule type" value="Genomic_DNA"/>
</dbReference>
<keyword evidence="2" id="KW-0808">Transferase</keyword>
<evidence type="ECO:0000259" key="1">
    <source>
        <dbReference type="Pfam" id="PF10440"/>
    </source>
</evidence>
<dbReference type="InterPro" id="IPR018848">
    <property type="entry name" value="WIYLD_domain"/>
</dbReference>
<gene>
    <name evidence="2" type="ORF">L195_g007853</name>
</gene>
<dbReference type="Proteomes" id="UP000236291">
    <property type="component" value="Unassembled WGS sequence"/>
</dbReference>
<dbReference type="GO" id="GO:0008168">
    <property type="term" value="F:methyltransferase activity"/>
    <property type="evidence" value="ECO:0007669"/>
    <property type="project" value="UniProtKB-KW"/>
</dbReference>
<dbReference type="PANTHER" id="PTHR46450">
    <property type="entry name" value="INACTIVE HISTONE-LYSINE N-METHYLTRANSFERASE SUVR1-RELATED"/>
    <property type="match status" value="1"/>
</dbReference>
<dbReference type="PANTHER" id="PTHR46450:SF1">
    <property type="entry name" value="INACTIVE HISTONE-LYSINE N-METHYLTRANSFERASE SUVR1-RELATED"/>
    <property type="match status" value="1"/>
</dbReference>
<dbReference type="Gene3D" id="1.10.8.850">
    <property type="entry name" value="Histone-lysine N methyltransferase , C-terminal domain-like"/>
    <property type="match status" value="1"/>
</dbReference>
<name>A0A2K3P7J2_TRIPR</name>
<dbReference type="AlphaFoldDB" id="A0A2K3P7J2"/>
<evidence type="ECO:0000313" key="2">
    <source>
        <dbReference type="EMBL" id="PNY11250.1"/>
    </source>
</evidence>
<comment type="caution">
    <text evidence="2">The sequence shown here is derived from an EMBL/GenBank/DDBJ whole genome shotgun (WGS) entry which is preliminary data.</text>
</comment>
<proteinExistence type="predicted"/>
<dbReference type="GO" id="GO:0032259">
    <property type="term" value="P:methylation"/>
    <property type="evidence" value="ECO:0007669"/>
    <property type="project" value="UniProtKB-KW"/>
</dbReference>
<reference evidence="2 3" key="1">
    <citation type="journal article" date="2014" name="Am. J. Bot.">
        <title>Genome assembly and annotation for red clover (Trifolium pratense; Fabaceae).</title>
        <authorList>
            <person name="Istvanek J."/>
            <person name="Jaros M."/>
            <person name="Krenek A."/>
            <person name="Repkova J."/>
        </authorList>
    </citation>
    <scope>NUCLEOTIDE SEQUENCE [LARGE SCALE GENOMIC DNA]</scope>
    <source>
        <strain evidence="3">cv. Tatra</strain>
        <tissue evidence="2">Young leaves</tissue>
    </source>
</reference>
<dbReference type="ExpressionAtlas" id="A0A2K3P7J2">
    <property type="expression patterns" value="baseline"/>
</dbReference>
<dbReference type="Pfam" id="PF10440">
    <property type="entry name" value="WIYLD"/>
    <property type="match status" value="1"/>
</dbReference>